<sequence>MLLVVLISVLGLGSANPALRATPTHSPDDPDFNLQFPEKFFFSTATASYQIEGAWNVSGKGENIWDRTTHEHPELVLDRSNGDVACDSYHKYKEDIQLARQLGTNMYRFSLSWSRLLPTGAIDKVNEDGVRYYNAVLDECKENGIEPLVTIFHWDLPQPLQDIGGLPSDAVVDYMVDYFDFAFKTFGSKVKYWVTLNEPYSMCNEAYGNGGKAPAIHAEGRGDYLCAHNVLRAHGRAYRLYQKKYKAQQGGKIGMSSYSDFFYPKDPNNPNDVVAAERWHQFQLGWFAHPVYSKDGDYPPIMRQHVDAASKSQGLARSRLPTFTEEEIKEIRGSADFFGLNYYRPQLVSALTPSDVQPPIGSKLGDAQVVLSFDPTWEKTIADWLVVVPDGFGQLFKWVQKEYGDIEIIITENGYPDGGELVDDGRVNYYRYHLLEVLKAIHHNKINIIGYTAWSLLDNYEWFYGYVHKFGLHHVDFNDPNRTRTPKKSAAFYKKLIATRKIPKDSEIDYTTPSPPSGSQCPSASLAATCLSALLAFCFRG</sequence>
<keyword evidence="5" id="KW-0326">Glycosidase</keyword>
<dbReference type="PANTHER" id="PTHR10353:SF36">
    <property type="entry name" value="LP05116P"/>
    <property type="match status" value="1"/>
</dbReference>
<dbReference type="InterPro" id="IPR033132">
    <property type="entry name" value="GH_1_N_CS"/>
</dbReference>
<keyword evidence="4" id="KW-0325">Glycoprotein</keyword>
<feature type="chain" id="PRO_5042176260" evidence="7">
    <location>
        <begin position="16"/>
        <end position="541"/>
    </location>
</feature>
<dbReference type="GO" id="GO:0005975">
    <property type="term" value="P:carbohydrate metabolic process"/>
    <property type="evidence" value="ECO:0007669"/>
    <property type="project" value="InterPro"/>
</dbReference>
<dbReference type="PRINTS" id="PR00131">
    <property type="entry name" value="GLHYDRLASE1"/>
</dbReference>
<dbReference type="AlphaFoldDB" id="A0AAE1H4G8"/>
<comment type="caution">
    <text evidence="8">The sequence shown here is derived from an EMBL/GenBank/DDBJ whole genome shotgun (WGS) entry which is preliminary data.</text>
</comment>
<dbReference type="FunFam" id="3.20.20.80:FF:000013">
    <property type="entry name" value="lactase-phlorizin hydrolase"/>
    <property type="match status" value="1"/>
</dbReference>
<evidence type="ECO:0000256" key="2">
    <source>
        <dbReference type="ARBA" id="ARBA00011738"/>
    </source>
</evidence>
<dbReference type="InterPro" id="IPR017853">
    <property type="entry name" value="GH"/>
</dbReference>
<evidence type="ECO:0000313" key="8">
    <source>
        <dbReference type="EMBL" id="KAK3913455.1"/>
    </source>
</evidence>
<feature type="signal peptide" evidence="7">
    <location>
        <begin position="1"/>
        <end position="15"/>
    </location>
</feature>
<evidence type="ECO:0000256" key="1">
    <source>
        <dbReference type="ARBA" id="ARBA00010838"/>
    </source>
</evidence>
<comment type="subunit">
    <text evidence="2">Homodimer.</text>
</comment>
<dbReference type="Gene3D" id="3.20.20.80">
    <property type="entry name" value="Glycosidases"/>
    <property type="match status" value="1"/>
</dbReference>
<proteinExistence type="inferred from homology"/>
<accession>A0AAE1H4G8</accession>
<dbReference type="GO" id="GO:0008422">
    <property type="term" value="F:beta-glucosidase activity"/>
    <property type="evidence" value="ECO:0007669"/>
    <property type="project" value="TreeGrafter"/>
</dbReference>
<organism evidence="8 9">
    <name type="scientific">Frankliniella fusca</name>
    <dbReference type="NCBI Taxonomy" id="407009"/>
    <lineage>
        <taxon>Eukaryota</taxon>
        <taxon>Metazoa</taxon>
        <taxon>Ecdysozoa</taxon>
        <taxon>Arthropoda</taxon>
        <taxon>Hexapoda</taxon>
        <taxon>Insecta</taxon>
        <taxon>Pterygota</taxon>
        <taxon>Neoptera</taxon>
        <taxon>Paraneoptera</taxon>
        <taxon>Thysanoptera</taxon>
        <taxon>Terebrantia</taxon>
        <taxon>Thripoidea</taxon>
        <taxon>Thripidae</taxon>
        <taxon>Frankliniella</taxon>
    </lineage>
</organism>
<evidence type="ECO:0000256" key="4">
    <source>
        <dbReference type="ARBA" id="ARBA00023180"/>
    </source>
</evidence>
<dbReference type="Proteomes" id="UP001219518">
    <property type="component" value="Unassembled WGS sequence"/>
</dbReference>
<evidence type="ECO:0000256" key="5">
    <source>
        <dbReference type="ARBA" id="ARBA00023295"/>
    </source>
</evidence>
<evidence type="ECO:0000256" key="3">
    <source>
        <dbReference type="ARBA" id="ARBA00022801"/>
    </source>
</evidence>
<evidence type="ECO:0000256" key="6">
    <source>
        <dbReference type="RuleBase" id="RU003690"/>
    </source>
</evidence>
<reference evidence="8" key="2">
    <citation type="journal article" date="2023" name="BMC Genomics">
        <title>Pest status, molecular evolution, and epigenetic factors derived from the genome assembly of Frankliniella fusca, a thysanopteran phytovirus vector.</title>
        <authorList>
            <person name="Catto M.A."/>
            <person name="Labadie P.E."/>
            <person name="Jacobson A.L."/>
            <person name="Kennedy G.G."/>
            <person name="Srinivasan R."/>
            <person name="Hunt B.G."/>
        </authorList>
    </citation>
    <scope>NUCLEOTIDE SEQUENCE</scope>
    <source>
        <strain evidence="8">PL_HMW_Pooled</strain>
    </source>
</reference>
<dbReference type="PANTHER" id="PTHR10353">
    <property type="entry name" value="GLYCOSYL HYDROLASE"/>
    <property type="match status" value="1"/>
</dbReference>
<dbReference type="PROSITE" id="PS00653">
    <property type="entry name" value="GLYCOSYL_HYDROL_F1_2"/>
    <property type="match status" value="1"/>
</dbReference>
<dbReference type="Pfam" id="PF00232">
    <property type="entry name" value="Glyco_hydro_1"/>
    <property type="match status" value="1"/>
</dbReference>
<name>A0AAE1H4G8_9NEOP</name>
<evidence type="ECO:0000256" key="7">
    <source>
        <dbReference type="SAM" id="SignalP"/>
    </source>
</evidence>
<evidence type="ECO:0000313" key="9">
    <source>
        <dbReference type="Proteomes" id="UP001219518"/>
    </source>
</evidence>
<dbReference type="SUPFAM" id="SSF51445">
    <property type="entry name" value="(Trans)glycosidases"/>
    <property type="match status" value="1"/>
</dbReference>
<comment type="similarity">
    <text evidence="1 6">Belongs to the glycosyl hydrolase 1 family.</text>
</comment>
<keyword evidence="7" id="KW-0732">Signal</keyword>
<gene>
    <name evidence="8" type="ORF">KUF71_022923</name>
</gene>
<dbReference type="EMBL" id="JAHWGI010000322">
    <property type="protein sequence ID" value="KAK3913455.1"/>
    <property type="molecule type" value="Genomic_DNA"/>
</dbReference>
<protein>
    <submittedName>
        <fullName evidence="8">Myrosinase 1</fullName>
    </submittedName>
</protein>
<keyword evidence="9" id="KW-1185">Reference proteome</keyword>
<dbReference type="InterPro" id="IPR001360">
    <property type="entry name" value="Glyco_hydro_1"/>
</dbReference>
<keyword evidence="3" id="KW-0378">Hydrolase</keyword>
<reference evidence="8" key="1">
    <citation type="submission" date="2021-07" db="EMBL/GenBank/DDBJ databases">
        <authorList>
            <person name="Catto M.A."/>
            <person name="Jacobson A."/>
            <person name="Kennedy G."/>
            <person name="Labadie P."/>
            <person name="Hunt B.G."/>
            <person name="Srinivasan R."/>
        </authorList>
    </citation>
    <scope>NUCLEOTIDE SEQUENCE</scope>
    <source>
        <strain evidence="8">PL_HMW_Pooled</strain>
        <tissue evidence="8">Head</tissue>
    </source>
</reference>